<dbReference type="PANTHER" id="PTHR43162:SF1">
    <property type="entry name" value="PRESTALK A DIFFERENTIATION PROTEIN A"/>
    <property type="match status" value="1"/>
</dbReference>
<sequence length="319" mass="34653">MDTSHLPPSQPISEGVKLITVVAPSKGEGSSPTGLVGRRLAQQLLAVGDPVRAFAEPEECSGWPDDVHLVTGSVSKPLAFGGIFAGVDAMFLAGAHPATVEATLALARDAGVRRVVLLSSHGPEYEQWNPPETWYWLAIERAVEHCGIAWTHIRPSAVMGSVISGTYPATGSDWADSIRTEGVVREAFLDNGHYPFIHEDDLAAVAAAAMRTDRYIGSILEAVGLPLSTRARVRSIAEAIGRDIRGIELTSTESRAVWQRNGWPDGAIDVTLYALQEYGARLAELTEWTLRQRPSVTDIIGRPPRTYDEWAVENAHLFR</sequence>
<dbReference type="Pfam" id="PF13460">
    <property type="entry name" value="NAD_binding_10"/>
    <property type="match status" value="1"/>
</dbReference>
<keyword evidence="3" id="KW-1185">Reference proteome</keyword>
<evidence type="ECO:0000313" key="2">
    <source>
        <dbReference type="EMBL" id="GIJ51396.1"/>
    </source>
</evidence>
<dbReference type="AlphaFoldDB" id="A0A8J3YX73"/>
<dbReference type="InterPro" id="IPR016040">
    <property type="entry name" value="NAD(P)-bd_dom"/>
</dbReference>
<name>A0A8J3YX73_9ACTN</name>
<accession>A0A8J3YX73</accession>
<proteinExistence type="predicted"/>
<dbReference type="SUPFAM" id="SSF51735">
    <property type="entry name" value="NAD(P)-binding Rossmann-fold domains"/>
    <property type="match status" value="1"/>
</dbReference>
<gene>
    <name evidence="2" type="ORF">Val02_82820</name>
</gene>
<evidence type="ECO:0000259" key="1">
    <source>
        <dbReference type="Pfam" id="PF13460"/>
    </source>
</evidence>
<protein>
    <submittedName>
        <fullName evidence="2">Nucleotide-diphosphate-sugar epimerase</fullName>
    </submittedName>
</protein>
<dbReference type="Gene3D" id="3.40.50.720">
    <property type="entry name" value="NAD(P)-binding Rossmann-like Domain"/>
    <property type="match status" value="1"/>
</dbReference>
<evidence type="ECO:0000313" key="3">
    <source>
        <dbReference type="Proteomes" id="UP000619260"/>
    </source>
</evidence>
<dbReference type="EMBL" id="BOPF01000047">
    <property type="protein sequence ID" value="GIJ51396.1"/>
    <property type="molecule type" value="Genomic_DNA"/>
</dbReference>
<comment type="caution">
    <text evidence="2">The sequence shown here is derived from an EMBL/GenBank/DDBJ whole genome shotgun (WGS) entry which is preliminary data.</text>
</comment>
<feature type="domain" description="NAD(P)-binding" evidence="1">
    <location>
        <begin position="33"/>
        <end position="159"/>
    </location>
</feature>
<reference evidence="2" key="1">
    <citation type="submission" date="2021-01" db="EMBL/GenBank/DDBJ databases">
        <title>Whole genome shotgun sequence of Virgisporangium aliadipatigenens NBRC 105644.</title>
        <authorList>
            <person name="Komaki H."/>
            <person name="Tamura T."/>
        </authorList>
    </citation>
    <scope>NUCLEOTIDE SEQUENCE</scope>
    <source>
        <strain evidence="2">NBRC 105644</strain>
    </source>
</reference>
<dbReference type="RefSeq" id="WP_203904798.1">
    <property type="nucleotide sequence ID" value="NZ_BOPF01000047.1"/>
</dbReference>
<dbReference type="InterPro" id="IPR036291">
    <property type="entry name" value="NAD(P)-bd_dom_sf"/>
</dbReference>
<organism evidence="2 3">
    <name type="scientific">Virgisporangium aliadipatigenens</name>
    <dbReference type="NCBI Taxonomy" id="741659"/>
    <lineage>
        <taxon>Bacteria</taxon>
        <taxon>Bacillati</taxon>
        <taxon>Actinomycetota</taxon>
        <taxon>Actinomycetes</taxon>
        <taxon>Micromonosporales</taxon>
        <taxon>Micromonosporaceae</taxon>
        <taxon>Virgisporangium</taxon>
    </lineage>
</organism>
<dbReference type="PANTHER" id="PTHR43162">
    <property type="match status" value="1"/>
</dbReference>
<dbReference type="Proteomes" id="UP000619260">
    <property type="component" value="Unassembled WGS sequence"/>
</dbReference>
<dbReference type="InterPro" id="IPR051604">
    <property type="entry name" value="Ergot_Alk_Oxidoreductase"/>
</dbReference>